<dbReference type="RefSeq" id="WP_065241687.1">
    <property type="nucleotide sequence ID" value="NZ_CP142770.1"/>
</dbReference>
<sequence>MVGSLPLPVLAPSGEHDTEHHATRQQFAQCVMACVWQVSQRLQVTLASAQDLAHAVATMDALDDWLIRYAEACLPAEAWPRIAERLAGFGEQAMPRRFVHRDRRVPALVMQLRDAAFSAAVDDELQCLIEACRYDAAFYNAVMGNLQQGGQLVRLAEQAIEREGPHG</sequence>
<evidence type="ECO:0000313" key="2">
    <source>
        <dbReference type="Proteomes" id="UP000092504"/>
    </source>
</evidence>
<organism evidence="1 2">
    <name type="scientific">Halomonas elongata</name>
    <dbReference type="NCBI Taxonomy" id="2746"/>
    <lineage>
        <taxon>Bacteria</taxon>
        <taxon>Pseudomonadati</taxon>
        <taxon>Pseudomonadota</taxon>
        <taxon>Gammaproteobacteria</taxon>
        <taxon>Oceanospirillales</taxon>
        <taxon>Halomonadaceae</taxon>
        <taxon>Halomonas</taxon>
    </lineage>
</organism>
<reference evidence="1 2" key="1">
    <citation type="submission" date="2016-06" db="EMBL/GenBank/DDBJ databases">
        <title>Genome sequence of halotolerant plant growth promoting strain of Halomonas elongata HEK1 isolated from salterns of Rann of Kutch, Gujarat, India.</title>
        <authorList>
            <person name="Gaba S."/>
            <person name="Singh R.N."/>
            <person name="Abrol S."/>
            <person name="Kaushik R."/>
            <person name="Saxena A.K."/>
        </authorList>
    </citation>
    <scope>NUCLEOTIDE SEQUENCE [LARGE SCALE GENOMIC DNA]</scope>
    <source>
        <strain evidence="1 2">HEK1</strain>
    </source>
</reference>
<protein>
    <submittedName>
        <fullName evidence="1">Uncharacterized protein</fullName>
    </submittedName>
</protein>
<gene>
    <name evidence="1" type="ORF">A8U91_03960</name>
</gene>
<dbReference type="PATRIC" id="fig|2746.7.peg.4073"/>
<accession>A0A1B8NY17</accession>
<evidence type="ECO:0000313" key="1">
    <source>
        <dbReference type="EMBL" id="OBX34897.1"/>
    </source>
</evidence>
<dbReference type="EMBL" id="MAJD01000002">
    <property type="protein sequence ID" value="OBX34897.1"/>
    <property type="molecule type" value="Genomic_DNA"/>
</dbReference>
<comment type="caution">
    <text evidence="1">The sequence shown here is derived from an EMBL/GenBank/DDBJ whole genome shotgun (WGS) entry which is preliminary data.</text>
</comment>
<dbReference type="AlphaFoldDB" id="A0A1B8NY17"/>
<dbReference type="Proteomes" id="UP000092504">
    <property type="component" value="Unassembled WGS sequence"/>
</dbReference>
<name>A0A1B8NY17_HALEL</name>
<proteinExistence type="predicted"/>